<dbReference type="Gene3D" id="3.30.800.10">
    <property type="entry name" value="Phosphatidylinositol Phosphate Kinase II Beta"/>
    <property type="match status" value="1"/>
</dbReference>
<dbReference type="SUPFAM" id="SSF56104">
    <property type="entry name" value="SAICAR synthase-like"/>
    <property type="match status" value="1"/>
</dbReference>
<evidence type="ECO:0000256" key="3">
    <source>
        <dbReference type="ARBA" id="ARBA00022679"/>
    </source>
</evidence>
<dbReference type="GO" id="GO:0046854">
    <property type="term" value="P:phosphatidylinositol phosphate biosynthetic process"/>
    <property type="evidence" value="ECO:0007669"/>
    <property type="project" value="TreeGrafter"/>
</dbReference>
<keyword evidence="6 11" id="KW-0863">Zinc-finger</keyword>
<feature type="compositionally biased region" description="Basic and acidic residues" evidence="14">
    <location>
        <begin position="390"/>
        <end position="400"/>
    </location>
</feature>
<dbReference type="InterPro" id="IPR017455">
    <property type="entry name" value="Znf_FYVE-rel"/>
</dbReference>
<organism evidence="17 18">
    <name type="scientific">Pyronema omphalodes (strain CBS 100304)</name>
    <name type="common">Pyronema confluens</name>
    <dbReference type="NCBI Taxonomy" id="1076935"/>
    <lineage>
        <taxon>Eukaryota</taxon>
        <taxon>Fungi</taxon>
        <taxon>Dikarya</taxon>
        <taxon>Ascomycota</taxon>
        <taxon>Pezizomycotina</taxon>
        <taxon>Pezizomycetes</taxon>
        <taxon>Pezizales</taxon>
        <taxon>Pyronemataceae</taxon>
        <taxon>Pyronema</taxon>
    </lineage>
</organism>
<dbReference type="EMBL" id="HF935596">
    <property type="protein sequence ID" value="CCX31409.1"/>
    <property type="molecule type" value="Genomic_DNA"/>
</dbReference>
<feature type="domain" description="PIPK" evidence="16">
    <location>
        <begin position="2330"/>
        <end position="2657"/>
    </location>
</feature>
<dbReference type="CDD" id="cd17300">
    <property type="entry name" value="PIPKc_PIKfyve"/>
    <property type="match status" value="1"/>
</dbReference>
<dbReference type="InterPro" id="IPR000306">
    <property type="entry name" value="Znf_FYVE"/>
</dbReference>
<evidence type="ECO:0000256" key="5">
    <source>
        <dbReference type="ARBA" id="ARBA00022741"/>
    </source>
</evidence>
<dbReference type="GO" id="GO:0010008">
    <property type="term" value="C:endosome membrane"/>
    <property type="evidence" value="ECO:0007669"/>
    <property type="project" value="TreeGrafter"/>
</dbReference>
<feature type="compositionally biased region" description="Low complexity" evidence="14">
    <location>
        <begin position="2180"/>
        <end position="2194"/>
    </location>
</feature>
<feature type="region of interest" description="Disordered" evidence="14">
    <location>
        <begin position="494"/>
        <end position="518"/>
    </location>
</feature>
<dbReference type="GO" id="GO:0000285">
    <property type="term" value="F:1-phosphatidylinositol-3-phosphate 5-kinase activity"/>
    <property type="evidence" value="ECO:0007669"/>
    <property type="project" value="UniProtKB-EC"/>
</dbReference>
<feature type="compositionally biased region" description="Low complexity" evidence="14">
    <location>
        <begin position="1305"/>
        <end position="1347"/>
    </location>
</feature>
<feature type="compositionally biased region" description="Polar residues" evidence="14">
    <location>
        <begin position="178"/>
        <end position="205"/>
    </location>
</feature>
<evidence type="ECO:0000256" key="13">
    <source>
        <dbReference type="SAM" id="Coils"/>
    </source>
</evidence>
<feature type="region of interest" description="Disordered" evidence="14">
    <location>
        <begin position="1818"/>
        <end position="1856"/>
    </location>
</feature>
<feature type="region of interest" description="Disordered" evidence="14">
    <location>
        <begin position="2151"/>
        <end position="2265"/>
    </location>
</feature>
<dbReference type="Gene3D" id="3.30.810.10">
    <property type="entry name" value="2-Layer Sandwich"/>
    <property type="match status" value="1"/>
</dbReference>
<evidence type="ECO:0000313" key="18">
    <source>
        <dbReference type="Proteomes" id="UP000018144"/>
    </source>
</evidence>
<dbReference type="SUPFAM" id="SSF52029">
    <property type="entry name" value="GroEL apical domain-like"/>
    <property type="match status" value="1"/>
</dbReference>
<evidence type="ECO:0000256" key="7">
    <source>
        <dbReference type="ARBA" id="ARBA00022777"/>
    </source>
</evidence>
<feature type="region of interest" description="Disordered" evidence="14">
    <location>
        <begin position="634"/>
        <end position="736"/>
    </location>
</feature>
<dbReference type="InterPro" id="IPR027409">
    <property type="entry name" value="GroEL-like_apical_dom_sf"/>
</dbReference>
<feature type="domain" description="FYVE-type" evidence="15">
    <location>
        <begin position="567"/>
        <end position="626"/>
    </location>
</feature>
<name>U4LH24_PYROM</name>
<feature type="compositionally biased region" description="Low complexity" evidence="14">
    <location>
        <begin position="932"/>
        <end position="948"/>
    </location>
</feature>
<dbReference type="Proteomes" id="UP000018144">
    <property type="component" value="Unassembled WGS sequence"/>
</dbReference>
<evidence type="ECO:0000259" key="15">
    <source>
        <dbReference type="PROSITE" id="PS50178"/>
    </source>
</evidence>
<evidence type="ECO:0000256" key="11">
    <source>
        <dbReference type="PROSITE-ProRule" id="PRU00091"/>
    </source>
</evidence>
<feature type="compositionally biased region" description="Low complexity" evidence="14">
    <location>
        <begin position="444"/>
        <end position="464"/>
    </location>
</feature>
<feature type="compositionally biased region" description="Low complexity" evidence="14">
    <location>
        <begin position="1240"/>
        <end position="1249"/>
    </location>
</feature>
<dbReference type="SUPFAM" id="SSF57903">
    <property type="entry name" value="FYVE/PHD zinc finger"/>
    <property type="match status" value="1"/>
</dbReference>
<dbReference type="OMA" id="QSVWNDT"/>
<feature type="region of interest" description="Disordered" evidence="14">
    <location>
        <begin position="1873"/>
        <end position="2049"/>
    </location>
</feature>
<dbReference type="FunFam" id="3.30.810.10:FF:000001">
    <property type="entry name" value="1-phosphatidylinositol 3-phosphate 5-kinase FAB1"/>
    <property type="match status" value="1"/>
</dbReference>
<feature type="coiled-coil region" evidence="13">
    <location>
        <begin position="2106"/>
        <end position="2133"/>
    </location>
</feature>
<dbReference type="PANTHER" id="PTHR45748:SF7">
    <property type="entry name" value="1-PHOSPHATIDYLINOSITOL 3-PHOSPHATE 5-KINASE-RELATED"/>
    <property type="match status" value="1"/>
</dbReference>
<dbReference type="Gene3D" id="3.30.40.10">
    <property type="entry name" value="Zinc/RING finger domain, C3HC4 (zinc finger)"/>
    <property type="match status" value="1"/>
</dbReference>
<feature type="compositionally biased region" description="Basic and acidic residues" evidence="14">
    <location>
        <begin position="1874"/>
        <end position="1883"/>
    </location>
</feature>
<dbReference type="OrthoDB" id="158357at2759"/>
<dbReference type="PROSITE" id="PS50178">
    <property type="entry name" value="ZF_FYVE"/>
    <property type="match status" value="1"/>
</dbReference>
<evidence type="ECO:0000256" key="9">
    <source>
        <dbReference type="ARBA" id="ARBA00022840"/>
    </source>
</evidence>
<dbReference type="FunFam" id="3.50.7.10:FF:000007">
    <property type="entry name" value="1-phosphatidylinositol 3-phosphate 5-kinase isoform X1"/>
    <property type="match status" value="1"/>
</dbReference>
<evidence type="ECO:0000256" key="10">
    <source>
        <dbReference type="ARBA" id="ARBA00075294"/>
    </source>
</evidence>
<dbReference type="PROSITE" id="PS51455">
    <property type="entry name" value="PIPK"/>
    <property type="match status" value="1"/>
</dbReference>
<dbReference type="PANTHER" id="PTHR45748">
    <property type="entry name" value="1-PHOSPHATIDYLINOSITOL 3-PHOSPHATE 5-KINASE-RELATED"/>
    <property type="match status" value="1"/>
</dbReference>
<sequence length="2722" mass="300292">MYHTQQAGRAKTVDKIVLATKAKASLRSASALHSLSKTKVASSRSITVLETARSHNPARRGSLSLSQTFSLDWTASPPPADLEQIHASSSQTPGLTSFSLGSPPATQHEPLIFNRIFSRVKGFADAVRDAVGGPNITPSSSPTRSLFSGPFGGDRYNKQSASRDSFQSLGNGSDDAASLTSIKSPLSSKSHPRQQSVASMQSGVSRVSGPGSIAGPEYAQPSALRKVNQMAATPRPTTNASVDQVTVFRGRIGETSLDNMASVDISRSQSLTSIREGTSNVPIDGKSNSAVGAFIGAVGNVVGPTTGFGSAVSGNSHMIARPFIEADDDFDDSASDGTLSDSSDDDLVMLHSRLPAGPGGRPRQEMPKNLINGPPERKARTRSSASAAAAKDKSDSKERVLLPPPATSDSFAAPDPNMLTPSAMTPAVHIISPQMSGQSGQNPGLSALSLPSSSGADSRSSSRSPDLRKDIIRKNKPLNDQSLLLPGYKISGDRISEADSTTPGPSQAANEHKGEATSSVYKQDGFGDGKMVNGTHGGGITGSTEAVSQALRQLRMGNLTRDFWMKDEVCKDCFLCGTTFTAWRRKHHCRLCGQIFCAKCTTLISGDKFGHQGSMRVCSPCLNIVNDYQDYSDSDDTSPDIIHRRPSMTGSKSTQNAAGESSLTGFKMPNNLRPGQTPLMAIPATRTTPSNNPNRRSQILEINADIPSPPRPTSSRSIKAGPRPATSNSSTKGLLGTSIIHTPHHKHTRSHHRLSGAPFTEERAPFHRNNADERRKKMLPAFHADNILDPDLAPYMSDEEMTDGEQMSVFATIAPKATDVSIVPNNLDDFEVGTPVVPKGERAPVNNGSMRRRNRSKSRGSINGLGALLGDGGSSAAGSDKGPKRASRRRGSSFIGPLQQRPATRAGKSRGLMRSLAESVGGQSNLPVPGNSSTASPRASRSAPMRGPFAPNIELNTASLEHVKRLLRQLLTDADIPNVKQWENALIPILLKSTDDLNPDLRNGDSIDIRHYVKVKRIPGAKPGDTSYVSGVVFTKNLALKSMPRNIAQPRIVVVTFPIEYSRHQQQLMSLEPVIAQEKEFLTNMINRIAALRPTLLLVQKNVSGLALSMLATHKIATAYLVKPSVIEAVSRCAEADIFSSVDKLALSTFKLGRSSSFDVKTFVHPEIPGRKKTFMFLSGCQKELGCTIVLRGASMEVLARIKQITELMVYVVYNLKLETCLMRDEFVVIPSSPNPPTPAATKNENTPPVMAAKSITPGEPTKKVENKNTAQVVEEKEKQDDDIAIEKAEENGEKPTDTPPTDMEATSPPSAALAETPAAPAAPTGPTATQIVPLSDDALPDDLPNPTYYEDMVRKHETKLLSASPFVSYMQPYLLTRARELERKLAYLRRLRDELVVPEDEDEDSDQDVEVVDPSDPEKTMTVTKPKPRENFVLVDPLAVHGESNLNMTRKASEVLRAIYDAEYDKALHVYETQKRQWENYLSQYDDLFDPFAHQSIAILYSMVCTVTTIPCEGPEIRRLEFYGQDHEWTIGKSDCTLGQYIEYLCDTANHTCDSTSCDRPMLNHHRSYVHGQARVSVLVSNEISCPIQGMQNTILMWSYCKVKECGTNTPAIPMSESSWKYSFGKYLELAFWSSEMKMRTGNCPHDINRDHVRCFGYHGLTVMFQFDTIELLEIVVPRTRITYKPEIDLRVKNEQYTQNEGRIKAFFFSVKARLKGINMESVSPEKIDSCHTEIETLMNRAQEDEDWLIAKLQEKYNKSKYYEIIPLNRALRALQEKVVEWDSKFSGFDANYFPSEKDIRRLAALQLKKIFLDNTPSPSLQSDENLTPMHEKGEGSKPISIDGTSTPGTSALNSPVAFSADQAHDVLASVVEEEKERDKGKSSTMSSLGQYDDSGLHNVGDISSSQELVAPDDVTPKQEPSEADLSTMKSSQELPTGAGALSVTKEPSKSTPALMESDRLSESETSTGGSSAPRRASLDRPRFQGGSAIPRLDNSRRRPPPGFSRTVSVPTVPTRRDMNGPPSAGLNLRSPTMPGKKLTQGPPPVGKITEKLRQEKKLDKFRLNSLAQKPADKTPKTQIPRSVPGMQFGPKRPIRESPKVSSLAKHFEQLSKEFERERAKERKELAAKRVRALPVATSRPIVEIYRNAREAVEEGSDEEEDINPRMTGSRETKKSTGSLRSISPVISRSRSPAEFGSNEAGPSAKDTRPEETTTGDQMNQHSDADADASDDAMSLASDHETLGSTTLSGVLPPASEVDADSSQLDTKLNLPQHRTAWMKMLTNFWAERSASGWTSLEYPLHPTDHVFNDSDIIVREDEPSSLIAFTLNCEDYIEKLDDIRNSDYSHLGGHGRPQSSEEHLHRHSFNLQEHPELERSLLKTTGTHLKYQFQEGTAKMFCKVFYAEQFDALRRNCGIADRYVESLSRCIKWDSRGGKTRSVFLKTQDERIVLKSLSPVETSAFIKFAPAYFQFMAEAFFHELPTVIAKMLGFYQIMIKNPSTGTEIKWDILVMENLFYDRKTSRIFDLKGSMRNRYMQSTGEQNEVLLDENMVEFIYESPLFVREHSKKLLRASLWNDTLFLSRQNVMDYSLMIGIDEDRKELCVGIIDCIRTFTWDKMLESWVKEKGLAGGGRKQPTVTSPREYKHRFREAMERYVLEAPSCWHLFRMNYMGAIPLQLNSARQQNGNTVHQQRGRDMIQAQEEAVRTAMESNEQLGQVEEN</sequence>
<dbReference type="FunFam" id="3.30.800.10:FF:000005">
    <property type="entry name" value="1-phosphatidylinositol-3-phosphate 5-kinase (Fab1)"/>
    <property type="match status" value="1"/>
</dbReference>
<evidence type="ECO:0000256" key="8">
    <source>
        <dbReference type="ARBA" id="ARBA00022833"/>
    </source>
</evidence>
<feature type="region of interest" description="Disordered" evidence="14">
    <location>
        <begin position="2066"/>
        <end position="2105"/>
    </location>
</feature>
<feature type="compositionally biased region" description="Polar residues" evidence="14">
    <location>
        <begin position="1818"/>
        <end position="1827"/>
    </location>
</feature>
<feature type="compositionally biased region" description="Polar residues" evidence="14">
    <location>
        <begin position="2214"/>
        <end position="2223"/>
    </location>
</feature>
<feature type="compositionally biased region" description="Polar residues" evidence="14">
    <location>
        <begin position="158"/>
        <end position="171"/>
    </location>
</feature>
<proteinExistence type="predicted"/>
<dbReference type="STRING" id="1076935.U4LH24"/>
<dbReference type="eggNOG" id="KOG0230">
    <property type="taxonomic scope" value="Eukaryota"/>
</dbReference>
<feature type="compositionally biased region" description="Basic and acidic residues" evidence="14">
    <location>
        <begin position="1274"/>
        <end position="1297"/>
    </location>
</feature>
<dbReference type="CDD" id="cd03334">
    <property type="entry name" value="Fab1_TCP"/>
    <property type="match status" value="1"/>
</dbReference>
<dbReference type="Gene3D" id="3.50.7.10">
    <property type="entry name" value="GroEL"/>
    <property type="match status" value="1"/>
</dbReference>
<dbReference type="Pfam" id="PF01504">
    <property type="entry name" value="PIP5K"/>
    <property type="match status" value="1"/>
</dbReference>
<dbReference type="GO" id="GO:0005524">
    <property type="term" value="F:ATP binding"/>
    <property type="evidence" value="ECO:0007669"/>
    <property type="project" value="UniProtKB-UniRule"/>
</dbReference>
<keyword evidence="13" id="KW-0175">Coiled coil</keyword>
<keyword evidence="8" id="KW-0862">Zinc</keyword>
<keyword evidence="9 12" id="KW-0067">ATP-binding</keyword>
<dbReference type="InterPro" id="IPR011011">
    <property type="entry name" value="Znf_FYVE_PHD"/>
</dbReference>
<dbReference type="SMART" id="SM00064">
    <property type="entry name" value="FYVE"/>
    <property type="match status" value="1"/>
</dbReference>
<feature type="compositionally biased region" description="Polar residues" evidence="14">
    <location>
        <begin position="136"/>
        <end position="146"/>
    </location>
</feature>
<keyword evidence="3 12" id="KW-0808">Transferase</keyword>
<evidence type="ECO:0000256" key="12">
    <source>
        <dbReference type="PROSITE-ProRule" id="PRU00781"/>
    </source>
</evidence>
<keyword evidence="7 12" id="KW-0418">Kinase</keyword>
<keyword evidence="18" id="KW-1185">Reference proteome</keyword>
<dbReference type="InterPro" id="IPR027483">
    <property type="entry name" value="PInositol-4-P-4/5-kinase_C_sf"/>
</dbReference>
<dbReference type="Pfam" id="PF00118">
    <property type="entry name" value="Cpn60_TCP1"/>
    <property type="match status" value="1"/>
</dbReference>
<dbReference type="GO" id="GO:0008270">
    <property type="term" value="F:zinc ion binding"/>
    <property type="evidence" value="ECO:0007669"/>
    <property type="project" value="UniProtKB-KW"/>
</dbReference>
<feature type="region of interest" description="Disordered" evidence="14">
    <location>
        <begin position="352"/>
        <end position="475"/>
    </location>
</feature>
<keyword evidence="5 12" id="KW-0547">Nucleotide-binding</keyword>
<gene>
    <name evidence="17" type="ORF">PCON_10756</name>
</gene>
<dbReference type="InterPro" id="IPR002498">
    <property type="entry name" value="PInositol-4-P-4/5-kinase_core"/>
</dbReference>
<protein>
    <recommendedName>
        <fullName evidence="2">1-phosphatidylinositol-3-phosphate 5-kinase</fullName>
        <ecNumber evidence="2">2.7.1.150</ecNumber>
    </recommendedName>
    <alternativeName>
        <fullName evidence="10">Type III PIP kinase</fullName>
    </alternativeName>
</protein>
<feature type="region of interest" description="Disordered" evidence="14">
    <location>
        <begin position="1399"/>
        <end position="1425"/>
    </location>
</feature>
<evidence type="ECO:0000313" key="17">
    <source>
        <dbReference type="EMBL" id="CCX31409.1"/>
    </source>
</evidence>
<dbReference type="GO" id="GO:0000329">
    <property type="term" value="C:fungal-type vacuole membrane"/>
    <property type="evidence" value="ECO:0007669"/>
    <property type="project" value="TreeGrafter"/>
</dbReference>
<dbReference type="InterPro" id="IPR002423">
    <property type="entry name" value="Cpn60/GroEL/TCP-1"/>
</dbReference>
<accession>U4LH24</accession>
<comment type="catalytic activity">
    <reaction evidence="1">
        <text>a 1,2-diacyl-sn-glycero-3-phospho-(1D-myo-inositol-3-phosphate) + ATP = a 1,2-diacyl-sn-glycero-3-phospho-(1D-myo-inositol-3,5-bisphosphate) + ADP + H(+)</text>
        <dbReference type="Rhea" id="RHEA:13609"/>
        <dbReference type="ChEBI" id="CHEBI:15378"/>
        <dbReference type="ChEBI" id="CHEBI:30616"/>
        <dbReference type="ChEBI" id="CHEBI:57923"/>
        <dbReference type="ChEBI" id="CHEBI:58088"/>
        <dbReference type="ChEBI" id="CHEBI:456216"/>
        <dbReference type="EC" id="2.7.1.150"/>
    </reaction>
</comment>
<feature type="compositionally biased region" description="Acidic residues" evidence="14">
    <location>
        <begin position="1399"/>
        <end position="1416"/>
    </location>
</feature>
<feature type="compositionally biased region" description="Polar residues" evidence="14">
    <location>
        <begin position="1844"/>
        <end position="1855"/>
    </location>
</feature>
<evidence type="ECO:0000256" key="6">
    <source>
        <dbReference type="ARBA" id="ARBA00022771"/>
    </source>
</evidence>
<evidence type="ECO:0000256" key="4">
    <source>
        <dbReference type="ARBA" id="ARBA00022723"/>
    </source>
</evidence>
<evidence type="ECO:0000256" key="2">
    <source>
        <dbReference type="ARBA" id="ARBA00012009"/>
    </source>
</evidence>
<feature type="region of interest" description="Disordered" evidence="14">
    <location>
        <begin position="831"/>
        <end position="950"/>
    </location>
</feature>
<dbReference type="SMART" id="SM00330">
    <property type="entry name" value="PIPKc"/>
    <property type="match status" value="1"/>
</dbReference>
<keyword evidence="4" id="KW-0479">Metal-binding</keyword>
<dbReference type="Pfam" id="PF01363">
    <property type="entry name" value="FYVE"/>
    <property type="match status" value="1"/>
</dbReference>
<evidence type="ECO:0000256" key="1">
    <source>
        <dbReference type="ARBA" id="ARBA00000768"/>
    </source>
</evidence>
<feature type="region of interest" description="Disordered" evidence="14">
    <location>
        <begin position="1233"/>
        <end position="1347"/>
    </location>
</feature>
<evidence type="ECO:0000259" key="16">
    <source>
        <dbReference type="PROSITE" id="PS51455"/>
    </source>
</evidence>
<feature type="compositionally biased region" description="Polar residues" evidence="14">
    <location>
        <begin position="498"/>
        <end position="509"/>
    </location>
</feature>
<feature type="compositionally biased region" description="Polar residues" evidence="14">
    <location>
        <begin position="685"/>
        <end position="697"/>
    </location>
</feature>
<feature type="compositionally biased region" description="Polar residues" evidence="14">
    <location>
        <begin position="433"/>
        <end position="443"/>
    </location>
</feature>
<evidence type="ECO:0000256" key="14">
    <source>
        <dbReference type="SAM" id="MobiDB-lite"/>
    </source>
</evidence>
<dbReference type="InterPro" id="IPR044769">
    <property type="entry name" value="PIKfyve_PIPKc"/>
</dbReference>
<feature type="region of interest" description="Disordered" evidence="14">
    <location>
        <begin position="133"/>
        <end position="218"/>
    </location>
</feature>
<feature type="compositionally biased region" description="Polar residues" evidence="14">
    <location>
        <begin position="648"/>
        <end position="664"/>
    </location>
</feature>
<dbReference type="InterPro" id="IPR013083">
    <property type="entry name" value="Znf_RING/FYVE/PHD"/>
</dbReference>
<dbReference type="FunFam" id="3.30.40.10:FF:000283">
    <property type="entry name" value="1-phosphatidylinositol-3-phosphate 5-kinase (Fab1)"/>
    <property type="match status" value="1"/>
</dbReference>
<reference evidence="17 18" key="1">
    <citation type="journal article" date="2013" name="PLoS Genet.">
        <title>The genome and development-dependent transcriptomes of Pyronema confluens: a window into fungal evolution.</title>
        <authorList>
            <person name="Traeger S."/>
            <person name="Altegoer F."/>
            <person name="Freitag M."/>
            <person name="Gabaldon T."/>
            <person name="Kempken F."/>
            <person name="Kumar A."/>
            <person name="Marcet-Houben M."/>
            <person name="Poggeler S."/>
            <person name="Stajich J.E."/>
            <person name="Nowrousian M."/>
        </authorList>
    </citation>
    <scope>NUCLEOTIDE SEQUENCE [LARGE SCALE GENOMIC DNA]</scope>
    <source>
        <strain evidence="18">CBS 100304</strain>
        <tissue evidence="17">Vegetative mycelium</tissue>
    </source>
</reference>
<dbReference type="EC" id="2.7.1.150" evidence="2"/>
<dbReference type="InterPro" id="IPR027484">
    <property type="entry name" value="PInositol-4-P-5-kinase_N"/>
</dbReference>